<dbReference type="RefSeq" id="XP_013228914.1">
    <property type="nucleotide sequence ID" value="XM_013373460.1"/>
</dbReference>
<reference evidence="2" key="2">
    <citation type="submission" date="2013-10" db="EMBL/GenBank/DDBJ databases">
        <authorList>
            <person name="Aslett M."/>
        </authorList>
    </citation>
    <scope>NUCLEOTIDE SEQUENCE [LARGE SCALE GENOMIC DNA]</scope>
    <source>
        <strain evidence="2">Houghton</strain>
    </source>
</reference>
<evidence type="ECO:0000256" key="1">
    <source>
        <dbReference type="SAM" id="MobiDB-lite"/>
    </source>
</evidence>
<feature type="compositionally biased region" description="Basic and acidic residues" evidence="1">
    <location>
        <begin position="218"/>
        <end position="230"/>
    </location>
</feature>
<organism evidence="2 3">
    <name type="scientific">Eimeria tenella</name>
    <name type="common">Coccidian parasite</name>
    <dbReference type="NCBI Taxonomy" id="5802"/>
    <lineage>
        <taxon>Eukaryota</taxon>
        <taxon>Sar</taxon>
        <taxon>Alveolata</taxon>
        <taxon>Apicomplexa</taxon>
        <taxon>Conoidasida</taxon>
        <taxon>Coccidia</taxon>
        <taxon>Eucoccidiorida</taxon>
        <taxon>Eimeriorina</taxon>
        <taxon>Eimeriidae</taxon>
        <taxon>Eimeria</taxon>
    </lineage>
</organism>
<evidence type="ECO:0000313" key="3">
    <source>
        <dbReference type="Proteomes" id="UP000030747"/>
    </source>
</evidence>
<evidence type="ECO:0000313" key="2">
    <source>
        <dbReference type="EMBL" id="CDJ38076.1"/>
    </source>
</evidence>
<sequence length="230" mass="25921">MTIRPTSGSADFRLLSNSGNPLPGPAGRASVSCKDLYSRSRGRSVRRPPLSRTSCGWYEYGLYDVALALTEVPLSPYELEYRERTILTPEEPAPVELHSSRQPALVFKLKQNPRPCAPPHPSTVRVRYEPHAAPLYGHEEADQQRAEEKDKQAAAQEKRENDALLSGAQRADEKSERGDKHAKLERENKHEKADRGDKAEKSEKHKDKKDKEKKKSHHDAAHNAQTKEDS</sequence>
<dbReference type="GeneID" id="25255077"/>
<dbReference type="AlphaFoldDB" id="U6KMN5"/>
<gene>
    <name evidence="2" type="ORF">ETH_00029990</name>
</gene>
<feature type="compositionally biased region" description="Polar residues" evidence="1">
    <location>
        <begin position="1"/>
        <end position="20"/>
    </location>
</feature>
<feature type="region of interest" description="Disordered" evidence="1">
    <location>
        <begin position="1"/>
        <end position="31"/>
    </location>
</feature>
<feature type="region of interest" description="Disordered" evidence="1">
    <location>
        <begin position="138"/>
        <end position="230"/>
    </location>
</feature>
<dbReference type="OMA" id="WYEYGLY"/>
<accession>U6KMN5</accession>
<reference evidence="2" key="1">
    <citation type="submission" date="2013-10" db="EMBL/GenBank/DDBJ databases">
        <title>Genomic analysis of the causative agents of coccidiosis in chickens.</title>
        <authorList>
            <person name="Reid A.J."/>
            <person name="Blake D."/>
            <person name="Billington K."/>
            <person name="Browne H."/>
            <person name="Dunn M."/>
            <person name="Hung S."/>
            <person name="Kawahara F."/>
            <person name="Miranda-Saavedra D."/>
            <person name="Mourier T."/>
            <person name="Nagra H."/>
            <person name="Otto T.D."/>
            <person name="Rawlings N."/>
            <person name="Sanchez A."/>
            <person name="Sanders M."/>
            <person name="Subramaniam C."/>
            <person name="Tay Y."/>
            <person name="Dear P."/>
            <person name="Doerig C."/>
            <person name="Gruber A."/>
            <person name="Parkinson J."/>
            <person name="Shirley M."/>
            <person name="Wan K.L."/>
            <person name="Berriman M."/>
            <person name="Tomley F."/>
            <person name="Pain A."/>
        </authorList>
    </citation>
    <scope>NUCLEOTIDE SEQUENCE [LARGE SCALE GENOMIC DNA]</scope>
    <source>
        <strain evidence="2">Houghton</strain>
    </source>
</reference>
<dbReference type="Proteomes" id="UP000030747">
    <property type="component" value="Unassembled WGS sequence"/>
</dbReference>
<dbReference type="OrthoDB" id="347065at2759"/>
<dbReference type="VEuPathDB" id="ToxoDB:ETH_00029990"/>
<keyword evidence="3" id="KW-1185">Reference proteome</keyword>
<feature type="compositionally biased region" description="Basic residues" evidence="1">
    <location>
        <begin position="206"/>
        <end position="217"/>
    </location>
</feature>
<dbReference type="VEuPathDB" id="ToxoDB:ETH2_0600700"/>
<feature type="compositionally biased region" description="Basic and acidic residues" evidence="1">
    <location>
        <begin position="138"/>
        <end position="162"/>
    </location>
</feature>
<dbReference type="EMBL" id="HG673812">
    <property type="protein sequence ID" value="CDJ38076.1"/>
    <property type="molecule type" value="Genomic_DNA"/>
</dbReference>
<protein>
    <submittedName>
        <fullName evidence="2">Uncharacterized protein</fullName>
    </submittedName>
</protein>
<feature type="compositionally biased region" description="Basic and acidic residues" evidence="1">
    <location>
        <begin position="170"/>
        <end position="205"/>
    </location>
</feature>
<name>U6KMN5_EIMTE</name>
<proteinExistence type="predicted"/>